<evidence type="ECO:0000256" key="1">
    <source>
        <dbReference type="ARBA" id="ARBA00004123"/>
    </source>
</evidence>
<keyword evidence="7" id="KW-0539">Nucleus</keyword>
<evidence type="ECO:0000313" key="12">
    <source>
        <dbReference type="Proteomes" id="UP000092461"/>
    </source>
</evidence>
<comment type="similarity">
    <text evidence="2">Belongs to the bZIP family. Maf subfamily.</text>
</comment>
<feature type="compositionally biased region" description="Basic residues" evidence="9">
    <location>
        <begin position="207"/>
        <end position="217"/>
    </location>
</feature>
<dbReference type="InterPro" id="IPR004827">
    <property type="entry name" value="bZIP"/>
</dbReference>
<dbReference type="SMART" id="SM00338">
    <property type="entry name" value="BRLZ"/>
    <property type="match status" value="1"/>
</dbReference>
<dbReference type="Proteomes" id="UP000092461">
    <property type="component" value="Unassembled WGS sequence"/>
</dbReference>
<evidence type="ECO:0000256" key="4">
    <source>
        <dbReference type="ARBA" id="ARBA00023015"/>
    </source>
</evidence>
<dbReference type="SUPFAM" id="SSF57959">
    <property type="entry name" value="Leucine zipper domain"/>
    <property type="match status" value="1"/>
</dbReference>
<dbReference type="AlphaFoldDB" id="A0A1B0C905"/>
<feature type="domain" description="BZIP" evidence="10">
    <location>
        <begin position="279"/>
        <end position="342"/>
    </location>
</feature>
<evidence type="ECO:0000256" key="8">
    <source>
        <dbReference type="SAM" id="Coils"/>
    </source>
</evidence>
<dbReference type="PANTHER" id="PTHR10129:SF44">
    <property type="entry name" value="TRAFFIC JAM, ISOFORM C"/>
    <property type="match status" value="1"/>
</dbReference>
<keyword evidence="3" id="KW-0678">Repressor</keyword>
<dbReference type="VEuPathDB" id="VectorBase:LLOJ000427"/>
<dbReference type="EMBL" id="AJWK01001676">
    <property type="status" value="NOT_ANNOTATED_CDS"/>
    <property type="molecule type" value="Genomic_DNA"/>
</dbReference>
<accession>A0A1B0C905</accession>
<evidence type="ECO:0000256" key="6">
    <source>
        <dbReference type="ARBA" id="ARBA00023163"/>
    </source>
</evidence>
<dbReference type="FunFam" id="1.20.5.170:FF:000011">
    <property type="entry name" value="Transcription factor MafG, putative"/>
    <property type="match status" value="1"/>
</dbReference>
<feature type="compositionally biased region" description="Low complexity" evidence="9">
    <location>
        <begin position="220"/>
        <end position="230"/>
    </location>
</feature>
<evidence type="ECO:0000313" key="11">
    <source>
        <dbReference type="EnsemblMetazoa" id="LLOJ000427-PA"/>
    </source>
</evidence>
<reference evidence="11" key="1">
    <citation type="submission" date="2020-05" db="UniProtKB">
        <authorList>
            <consortium name="EnsemblMetazoa"/>
        </authorList>
    </citation>
    <scope>IDENTIFICATION</scope>
    <source>
        <strain evidence="11">Jacobina</strain>
    </source>
</reference>
<dbReference type="PANTHER" id="PTHR10129">
    <property type="entry name" value="TRANSCRIPTION FACTOR MAF"/>
    <property type="match status" value="1"/>
</dbReference>
<dbReference type="CDD" id="cd14718">
    <property type="entry name" value="bZIP_Maf_large"/>
    <property type="match status" value="1"/>
</dbReference>
<keyword evidence="4" id="KW-0805">Transcription regulation</keyword>
<evidence type="ECO:0000259" key="10">
    <source>
        <dbReference type="PROSITE" id="PS50217"/>
    </source>
</evidence>
<organism evidence="11 12">
    <name type="scientific">Lutzomyia longipalpis</name>
    <name type="common">Sand fly</name>
    <dbReference type="NCBI Taxonomy" id="7200"/>
    <lineage>
        <taxon>Eukaryota</taxon>
        <taxon>Metazoa</taxon>
        <taxon>Ecdysozoa</taxon>
        <taxon>Arthropoda</taxon>
        <taxon>Hexapoda</taxon>
        <taxon>Insecta</taxon>
        <taxon>Pterygota</taxon>
        <taxon>Neoptera</taxon>
        <taxon>Endopterygota</taxon>
        <taxon>Diptera</taxon>
        <taxon>Nematocera</taxon>
        <taxon>Psychodoidea</taxon>
        <taxon>Psychodidae</taxon>
        <taxon>Lutzomyia</taxon>
        <taxon>Lutzomyia</taxon>
    </lineage>
</organism>
<dbReference type="OrthoDB" id="5974330at2759"/>
<feature type="region of interest" description="Disordered" evidence="9">
    <location>
        <begin position="344"/>
        <end position="378"/>
    </location>
</feature>
<evidence type="ECO:0000256" key="2">
    <source>
        <dbReference type="ARBA" id="ARBA00008500"/>
    </source>
</evidence>
<comment type="subcellular location">
    <subcellularLocation>
        <location evidence="1">Nucleus</location>
    </subcellularLocation>
</comment>
<dbReference type="VEuPathDB" id="VectorBase:LLONM1_005263"/>
<evidence type="ECO:0000256" key="9">
    <source>
        <dbReference type="SAM" id="MobiDB-lite"/>
    </source>
</evidence>
<dbReference type="InterPro" id="IPR024874">
    <property type="entry name" value="Transcription_factor_Maf_fam"/>
</dbReference>
<keyword evidence="5" id="KW-0238">DNA-binding</keyword>
<keyword evidence="6" id="KW-0804">Transcription</keyword>
<evidence type="ECO:0000256" key="7">
    <source>
        <dbReference type="ARBA" id="ARBA00023242"/>
    </source>
</evidence>
<sequence length="378" mass="42305">MEDPHLADEYVQDFVLEHLEDTDVKREDPSPPTTKISWTTVVEEEPEQPPIHMKLRSLTAQQHAGHIAWHHDKRRLQTLSPPPEMYGGPMAAGQPVLVNAAVAGVPTTPPETPPGTGSPHPACAQGYTGHYGVQRQSNGLMEDMMFLPEAMRMEQPLDLRHLHCDEVDWERRGYIQPNEGGMAGPPFSIQHHHLTHLEHIGPLHGGSYHHQHSHMTRPHSGSSTGTTVVSPRQSTGQNSTSSSSGSKDDDEIDDDLLMSLTVRELNKRLHGFSRETVVRYKQKRRTLKNRGYAQNCRSKRLQQRQDLELTNRTLHSELNRIKMEMERLRQERDQLKQMLMPIGHTQAGGGGGVPNGATPQNGNLHSDGTGSPSPEFYL</sequence>
<feature type="coiled-coil region" evidence="8">
    <location>
        <begin position="304"/>
        <end position="338"/>
    </location>
</feature>
<keyword evidence="8" id="KW-0175">Coiled coil</keyword>
<protein>
    <recommendedName>
        <fullName evidence="10">BZIP domain-containing protein</fullName>
    </recommendedName>
</protein>
<dbReference type="Gene3D" id="1.20.5.170">
    <property type="match status" value="1"/>
</dbReference>
<dbReference type="EnsemblMetazoa" id="LLOJ000427-RA">
    <property type="protein sequence ID" value="LLOJ000427-PA"/>
    <property type="gene ID" value="LLOJ000427"/>
</dbReference>
<keyword evidence="12" id="KW-1185">Reference proteome</keyword>
<dbReference type="InterPro" id="IPR046347">
    <property type="entry name" value="bZIP_sf"/>
</dbReference>
<dbReference type="GO" id="GO:0000978">
    <property type="term" value="F:RNA polymerase II cis-regulatory region sequence-specific DNA binding"/>
    <property type="evidence" value="ECO:0007669"/>
    <property type="project" value="TreeGrafter"/>
</dbReference>
<dbReference type="GO" id="GO:0005634">
    <property type="term" value="C:nucleus"/>
    <property type="evidence" value="ECO:0007669"/>
    <property type="project" value="UniProtKB-SubCell"/>
</dbReference>
<feature type="region of interest" description="Disordered" evidence="9">
    <location>
        <begin position="201"/>
        <end position="252"/>
    </location>
</feature>
<dbReference type="InterPro" id="IPR004826">
    <property type="entry name" value="bZIP_Maf"/>
</dbReference>
<dbReference type="GO" id="GO:0000981">
    <property type="term" value="F:DNA-binding transcription factor activity, RNA polymerase II-specific"/>
    <property type="evidence" value="ECO:0007669"/>
    <property type="project" value="TreeGrafter"/>
</dbReference>
<proteinExistence type="inferred from homology"/>
<dbReference type="Pfam" id="PF03131">
    <property type="entry name" value="bZIP_Maf"/>
    <property type="match status" value="1"/>
</dbReference>
<dbReference type="KEGG" id="lll:129788885"/>
<dbReference type="CTD" id="35227"/>
<dbReference type="GeneID" id="129788885"/>
<evidence type="ECO:0000256" key="5">
    <source>
        <dbReference type="ARBA" id="ARBA00023125"/>
    </source>
</evidence>
<feature type="compositionally biased region" description="Polar residues" evidence="9">
    <location>
        <begin position="357"/>
        <end position="372"/>
    </location>
</feature>
<dbReference type="RefSeq" id="XP_055681269.1">
    <property type="nucleotide sequence ID" value="XM_055825294.1"/>
</dbReference>
<evidence type="ECO:0000256" key="3">
    <source>
        <dbReference type="ARBA" id="ARBA00022491"/>
    </source>
</evidence>
<dbReference type="SUPFAM" id="SSF47454">
    <property type="entry name" value="A DNA-binding domain in eukaryotic transcription factors"/>
    <property type="match status" value="1"/>
</dbReference>
<name>A0A1B0C905_LUTLO</name>
<dbReference type="PROSITE" id="PS50217">
    <property type="entry name" value="BZIP"/>
    <property type="match status" value="1"/>
</dbReference>
<dbReference type="InterPro" id="IPR008917">
    <property type="entry name" value="TF_DNA-bd_sf"/>
</dbReference>